<protein>
    <submittedName>
        <fullName evidence="1">Uncharacterized protein</fullName>
    </submittedName>
</protein>
<proteinExistence type="predicted"/>
<sequence>MKRASLFNNDSAFKLLMDIDHLLGLELILPVVEEELVFEAICGVEMKGENMLKSHKKRKGEVTMNVRMASCLKGNTVEQRAEKGRQNQQTRLSLLLLAVGIVKKYVARNESSYLSLKDFVAGETRGFGIAKAMK</sequence>
<dbReference type="Proteomes" id="UP000309997">
    <property type="component" value="Unassembled WGS sequence"/>
</dbReference>
<reference evidence="1 2" key="1">
    <citation type="journal article" date="2024" name="Plant Biotechnol. J.">
        <title>Genome and CRISPR/Cas9 system of a widespread forest tree (Populus alba) in the world.</title>
        <authorList>
            <person name="Liu Y.J."/>
            <person name="Jiang P.F."/>
            <person name="Han X.M."/>
            <person name="Li X.Y."/>
            <person name="Wang H.M."/>
            <person name="Wang Y.J."/>
            <person name="Wang X.X."/>
            <person name="Zeng Q.Y."/>
        </authorList>
    </citation>
    <scope>NUCLEOTIDE SEQUENCE [LARGE SCALE GENOMIC DNA]</scope>
    <source>
        <strain evidence="2">cv. PAL-ZL1</strain>
    </source>
</reference>
<evidence type="ECO:0000313" key="2">
    <source>
        <dbReference type="Proteomes" id="UP000309997"/>
    </source>
</evidence>
<comment type="caution">
    <text evidence="1">The sequence shown here is derived from an EMBL/GenBank/DDBJ whole genome shotgun (WGS) entry which is preliminary data.</text>
</comment>
<keyword evidence="2" id="KW-1185">Reference proteome</keyword>
<accession>A0ACC4AKR4</accession>
<name>A0ACC4AKR4_POPAL</name>
<evidence type="ECO:0000313" key="1">
    <source>
        <dbReference type="EMBL" id="KAL3566800.1"/>
    </source>
</evidence>
<dbReference type="EMBL" id="RCHU02000018">
    <property type="protein sequence ID" value="KAL3566800.1"/>
    <property type="molecule type" value="Genomic_DNA"/>
</dbReference>
<gene>
    <name evidence="1" type="ORF">D5086_032215</name>
</gene>
<organism evidence="1 2">
    <name type="scientific">Populus alba</name>
    <name type="common">White poplar</name>
    <dbReference type="NCBI Taxonomy" id="43335"/>
    <lineage>
        <taxon>Eukaryota</taxon>
        <taxon>Viridiplantae</taxon>
        <taxon>Streptophyta</taxon>
        <taxon>Embryophyta</taxon>
        <taxon>Tracheophyta</taxon>
        <taxon>Spermatophyta</taxon>
        <taxon>Magnoliopsida</taxon>
        <taxon>eudicotyledons</taxon>
        <taxon>Gunneridae</taxon>
        <taxon>Pentapetalae</taxon>
        <taxon>rosids</taxon>
        <taxon>fabids</taxon>
        <taxon>Malpighiales</taxon>
        <taxon>Salicaceae</taxon>
        <taxon>Saliceae</taxon>
        <taxon>Populus</taxon>
    </lineage>
</organism>